<dbReference type="InterPro" id="IPR000587">
    <property type="entry name" value="Creatinase_N"/>
</dbReference>
<keyword evidence="3" id="KW-0645">Protease</keyword>
<evidence type="ECO:0000313" key="3">
    <source>
        <dbReference type="EMBL" id="NYB73375.1"/>
    </source>
</evidence>
<evidence type="ECO:0000259" key="1">
    <source>
        <dbReference type="Pfam" id="PF00557"/>
    </source>
</evidence>
<dbReference type="PRINTS" id="PR00599">
    <property type="entry name" value="MAPEPTIDASE"/>
</dbReference>
<evidence type="ECO:0000259" key="2">
    <source>
        <dbReference type="Pfam" id="PF01321"/>
    </source>
</evidence>
<protein>
    <submittedName>
        <fullName evidence="3">Aminopeptidase P family protein</fullName>
    </submittedName>
</protein>
<dbReference type="SUPFAM" id="SSF55920">
    <property type="entry name" value="Creatinase/aminopeptidase"/>
    <property type="match status" value="1"/>
</dbReference>
<accession>A0A974GVT3</accession>
<evidence type="ECO:0000313" key="4">
    <source>
        <dbReference type="Proteomes" id="UP000611629"/>
    </source>
</evidence>
<dbReference type="EMBL" id="JACBNQ010000002">
    <property type="protein sequence ID" value="NYB73375.1"/>
    <property type="molecule type" value="Genomic_DNA"/>
</dbReference>
<name>A0A974GVT3_SEDHY</name>
<organism evidence="3 4">
    <name type="scientific">Sedimentibacter hydroxybenzoicus DSM 7310</name>
    <dbReference type="NCBI Taxonomy" id="1123245"/>
    <lineage>
        <taxon>Bacteria</taxon>
        <taxon>Bacillati</taxon>
        <taxon>Bacillota</taxon>
        <taxon>Tissierellia</taxon>
        <taxon>Sedimentibacter</taxon>
    </lineage>
</organism>
<feature type="domain" description="Creatinase N-terminal" evidence="2">
    <location>
        <begin position="12"/>
        <end position="155"/>
    </location>
</feature>
<dbReference type="PANTHER" id="PTHR46112:SF2">
    <property type="entry name" value="XAA-PRO AMINOPEPTIDASE P-RELATED"/>
    <property type="match status" value="1"/>
</dbReference>
<keyword evidence="4" id="KW-1185">Reference proteome</keyword>
<dbReference type="InterPro" id="IPR000994">
    <property type="entry name" value="Pept_M24"/>
</dbReference>
<dbReference type="InterPro" id="IPR036005">
    <property type="entry name" value="Creatinase/aminopeptidase-like"/>
</dbReference>
<dbReference type="CDD" id="cd01066">
    <property type="entry name" value="APP_MetAP"/>
    <property type="match status" value="1"/>
</dbReference>
<dbReference type="Pfam" id="PF01321">
    <property type="entry name" value="Creatinase_N"/>
    <property type="match status" value="1"/>
</dbReference>
<feature type="domain" description="Peptidase M24" evidence="1">
    <location>
        <begin position="165"/>
        <end position="373"/>
    </location>
</feature>
<dbReference type="Gene3D" id="3.40.350.10">
    <property type="entry name" value="Creatinase/prolidase N-terminal domain"/>
    <property type="match status" value="1"/>
</dbReference>
<keyword evidence="3" id="KW-0031">Aminopeptidase</keyword>
<reference evidence="3" key="1">
    <citation type="submission" date="2020-07" db="EMBL/GenBank/DDBJ databases">
        <title>Genomic analysis of a strain of Sedimentibacter Hydroxybenzoicus DSM7310.</title>
        <authorList>
            <person name="Ma S."/>
        </authorList>
    </citation>
    <scope>NUCLEOTIDE SEQUENCE</scope>
    <source>
        <strain evidence="3">DSM 7310</strain>
    </source>
</reference>
<proteinExistence type="predicted"/>
<comment type="caution">
    <text evidence="3">The sequence shown here is derived from an EMBL/GenBank/DDBJ whole genome shotgun (WGS) entry which is preliminary data.</text>
</comment>
<dbReference type="InterPro" id="IPR029149">
    <property type="entry name" value="Creatin/AminoP/Spt16_N"/>
</dbReference>
<sequence length="387" mass="42908">MNINLRNEYEQRIEKVRIEASNRGVDCLLIFGLAPRRVGDLMYLTGHQPMLPGHPRRYGFKGRGYSAIILPVEGNPCVLTTTPFYEKDLYISDVQYGDNLFEDIAREMNKRGLGKADIGIVGMDILAVTLYNDLQKELYQARFIPCDDIVMNLRATKSPYELGILRAGAQIADEVALLLRDYLRPGLSEYNVYQFITSELTKRGVTGAFATCQSGIRSETAYELVFASDKIIDSGDMVHMEINGKLDGYMIDICRSTVVGKSSPEQIRILDLVLHMFDQAVAAMKPGVTAQSLERITGKIALDNGFNKNHTNYYNGPATLLGHAIGLGVDEPPVLAEGDKTILRPGMVITVEPGLYNTGVGGCRIEDEVLVTENGCEILNTSGRKWW</sequence>
<gene>
    <name evidence="3" type="ORF">HZF24_04395</name>
</gene>
<keyword evidence="3" id="KW-0378">Hydrolase</keyword>
<dbReference type="Proteomes" id="UP000611629">
    <property type="component" value="Unassembled WGS sequence"/>
</dbReference>
<dbReference type="InterPro" id="IPR050659">
    <property type="entry name" value="Peptidase_M24B"/>
</dbReference>
<dbReference type="RefSeq" id="WP_179237054.1">
    <property type="nucleotide sequence ID" value="NZ_JACBNQ010000002.1"/>
</dbReference>
<dbReference type="Pfam" id="PF00557">
    <property type="entry name" value="Peptidase_M24"/>
    <property type="match status" value="1"/>
</dbReference>
<dbReference type="AlphaFoldDB" id="A0A974GVT3"/>
<dbReference type="Gene3D" id="3.90.230.10">
    <property type="entry name" value="Creatinase/methionine aminopeptidase superfamily"/>
    <property type="match status" value="1"/>
</dbReference>
<dbReference type="SUPFAM" id="SSF53092">
    <property type="entry name" value="Creatinase/prolidase N-terminal domain"/>
    <property type="match status" value="1"/>
</dbReference>
<dbReference type="GO" id="GO:0004177">
    <property type="term" value="F:aminopeptidase activity"/>
    <property type="evidence" value="ECO:0007669"/>
    <property type="project" value="UniProtKB-KW"/>
</dbReference>
<dbReference type="GO" id="GO:0008235">
    <property type="term" value="F:metalloexopeptidase activity"/>
    <property type="evidence" value="ECO:0007669"/>
    <property type="project" value="UniProtKB-ARBA"/>
</dbReference>
<dbReference type="PANTHER" id="PTHR46112">
    <property type="entry name" value="AMINOPEPTIDASE"/>
    <property type="match status" value="1"/>
</dbReference>
<dbReference type="InterPro" id="IPR001714">
    <property type="entry name" value="Pept_M24_MAP"/>
</dbReference>